<dbReference type="Proteomes" id="UP000007350">
    <property type="component" value="Unassembled WGS sequence"/>
</dbReference>
<name>K2N147_TRYCR</name>
<organism evidence="2 3">
    <name type="scientific">Trypanosoma cruzi marinkellei</name>
    <dbReference type="NCBI Taxonomy" id="85056"/>
    <lineage>
        <taxon>Eukaryota</taxon>
        <taxon>Discoba</taxon>
        <taxon>Euglenozoa</taxon>
        <taxon>Kinetoplastea</taxon>
        <taxon>Metakinetoplastina</taxon>
        <taxon>Trypanosomatida</taxon>
        <taxon>Trypanosomatidae</taxon>
        <taxon>Trypanosoma</taxon>
        <taxon>Schizotrypanum</taxon>
    </lineage>
</organism>
<dbReference type="EMBL" id="AHKC01009420">
    <property type="protein sequence ID" value="EKF33125.1"/>
    <property type="molecule type" value="Genomic_DNA"/>
</dbReference>
<feature type="transmembrane region" description="Helical" evidence="1">
    <location>
        <begin position="211"/>
        <end position="231"/>
    </location>
</feature>
<evidence type="ECO:0000313" key="2">
    <source>
        <dbReference type="EMBL" id="EKF33125.1"/>
    </source>
</evidence>
<sequence length="299" mass="34482">MDLYSTVTQHTAWCGEQDKTKTKNIQKKRKRKNRREKMQRISLVLLPLLLLLTLQATRGVAAEYGERSVAKGSREEQIVFWEKEIDRLRNGELAKAYQTLYATQMALNEAKRHSGWLFTSKDVQARIKVLDAEYEKNMAALVVLKREEEMMLAKLKPLHGIVSRRFAQEQRNAIVDAVNLVQQASYDQAWYGSLFDIGDAETLTDIIVGFLLRWLIGYVLLYPFAAIYYALWTAPRNIYAYSSGTSDIPMGVVAWCVCVFVMLLPVLALVGGFWYIRKNYGDRVTEALRNARERERGRR</sequence>
<dbReference type="OrthoDB" id="278279at2759"/>
<keyword evidence="3" id="KW-1185">Reference proteome</keyword>
<protein>
    <submittedName>
        <fullName evidence="2">Uncharacterized protein</fullName>
    </submittedName>
</protein>
<gene>
    <name evidence="2" type="ORF">MOQ_003015</name>
</gene>
<proteinExistence type="predicted"/>
<keyword evidence="1" id="KW-0472">Membrane</keyword>
<keyword evidence="1" id="KW-1133">Transmembrane helix</keyword>
<dbReference type="AlphaFoldDB" id="K2N147"/>
<accession>K2N147</accession>
<evidence type="ECO:0000313" key="3">
    <source>
        <dbReference type="Proteomes" id="UP000007350"/>
    </source>
</evidence>
<evidence type="ECO:0000256" key="1">
    <source>
        <dbReference type="SAM" id="Phobius"/>
    </source>
</evidence>
<keyword evidence="1" id="KW-0812">Transmembrane</keyword>
<feature type="transmembrane region" description="Helical" evidence="1">
    <location>
        <begin position="252"/>
        <end position="276"/>
    </location>
</feature>
<reference evidence="2 3" key="1">
    <citation type="journal article" date="2012" name="BMC Genomics">
        <title>Comparative genomic analysis of human infective Trypanosoma cruzi lineages with the bat-restricted subspecies T. cruzi marinkellei.</title>
        <authorList>
            <person name="Franzen O."/>
            <person name="Talavera-Lopez C."/>
            <person name="Ochaya S."/>
            <person name="Butler C.E."/>
            <person name="Messenger L.A."/>
            <person name="Lewis M.D."/>
            <person name="Llewellyn M.S."/>
            <person name="Marinkelle C.J."/>
            <person name="Tyler K.M."/>
            <person name="Miles M.A."/>
            <person name="Andersson B."/>
        </authorList>
    </citation>
    <scope>NUCLEOTIDE SEQUENCE [LARGE SCALE GENOMIC DNA]</scope>
    <source>
        <strain evidence="2 3">B7</strain>
    </source>
</reference>
<comment type="caution">
    <text evidence="2">The sequence shown here is derived from an EMBL/GenBank/DDBJ whole genome shotgun (WGS) entry which is preliminary data.</text>
</comment>